<evidence type="ECO:0000256" key="8">
    <source>
        <dbReference type="SAM" id="Phobius"/>
    </source>
</evidence>
<dbReference type="EMBL" id="JAULRT010000047">
    <property type="protein sequence ID" value="MDO3381906.1"/>
    <property type="molecule type" value="Genomic_DNA"/>
</dbReference>
<evidence type="ECO:0000256" key="6">
    <source>
        <dbReference type="ARBA" id="ARBA00022777"/>
    </source>
</evidence>
<evidence type="ECO:0000256" key="7">
    <source>
        <dbReference type="ARBA" id="ARBA00022989"/>
    </source>
</evidence>
<dbReference type="PANTHER" id="PTHR45436">
    <property type="entry name" value="SENSOR HISTIDINE KINASE YKOH"/>
    <property type="match status" value="1"/>
</dbReference>
<reference evidence="10" key="1">
    <citation type="submission" date="2023-07" db="EMBL/GenBank/DDBJ databases">
        <title>Gilvimarinus algae sp. nov., isolated from the surface of Kelp.</title>
        <authorList>
            <person name="Sun Y.Y."/>
            <person name="Gong Y."/>
            <person name="Du Z.J."/>
        </authorList>
    </citation>
    <scope>NUCLEOTIDE SEQUENCE</scope>
    <source>
        <strain evidence="10">SDUM040014</strain>
    </source>
</reference>
<keyword evidence="5 8" id="KW-0812">Transmembrane</keyword>
<dbReference type="SMART" id="SM00388">
    <property type="entry name" value="HisKA"/>
    <property type="match status" value="1"/>
</dbReference>
<evidence type="ECO:0000313" key="11">
    <source>
        <dbReference type="Proteomes" id="UP001168380"/>
    </source>
</evidence>
<dbReference type="Proteomes" id="UP001168380">
    <property type="component" value="Unassembled WGS sequence"/>
</dbReference>
<dbReference type="InterPro" id="IPR036890">
    <property type="entry name" value="HATPase_C_sf"/>
</dbReference>
<dbReference type="CDD" id="cd00075">
    <property type="entry name" value="HATPase"/>
    <property type="match status" value="1"/>
</dbReference>
<evidence type="ECO:0000259" key="9">
    <source>
        <dbReference type="PROSITE" id="PS50109"/>
    </source>
</evidence>
<evidence type="ECO:0000256" key="1">
    <source>
        <dbReference type="ARBA" id="ARBA00000085"/>
    </source>
</evidence>
<dbReference type="RefSeq" id="WP_302712058.1">
    <property type="nucleotide sequence ID" value="NZ_JAULRT010000047.1"/>
</dbReference>
<dbReference type="SMART" id="SM00387">
    <property type="entry name" value="HATPase_c"/>
    <property type="match status" value="1"/>
</dbReference>
<dbReference type="Gene3D" id="3.30.565.10">
    <property type="entry name" value="Histidine kinase-like ATPase, C-terminal domain"/>
    <property type="match status" value="1"/>
</dbReference>
<evidence type="ECO:0000256" key="4">
    <source>
        <dbReference type="ARBA" id="ARBA00022679"/>
    </source>
</evidence>
<evidence type="ECO:0000256" key="2">
    <source>
        <dbReference type="ARBA" id="ARBA00012438"/>
    </source>
</evidence>
<keyword evidence="11" id="KW-1185">Reference proteome</keyword>
<dbReference type="SUPFAM" id="SSF47384">
    <property type="entry name" value="Homodimeric domain of signal transducing histidine kinase"/>
    <property type="match status" value="1"/>
</dbReference>
<dbReference type="InterPro" id="IPR003661">
    <property type="entry name" value="HisK_dim/P_dom"/>
</dbReference>
<evidence type="ECO:0000313" key="10">
    <source>
        <dbReference type="EMBL" id="MDO3381906.1"/>
    </source>
</evidence>
<feature type="domain" description="Histidine kinase" evidence="9">
    <location>
        <begin position="482"/>
        <end position="702"/>
    </location>
</feature>
<evidence type="ECO:0000256" key="3">
    <source>
        <dbReference type="ARBA" id="ARBA00022553"/>
    </source>
</evidence>
<gene>
    <name evidence="10" type="ORF">QWI16_06930</name>
</gene>
<accession>A0ABT8TD85</accession>
<keyword evidence="7 8" id="KW-1133">Transmembrane helix</keyword>
<keyword evidence="8" id="KW-0472">Membrane</keyword>
<dbReference type="InterPro" id="IPR050428">
    <property type="entry name" value="TCS_sensor_his_kinase"/>
</dbReference>
<keyword evidence="10" id="KW-0547">Nucleotide-binding</keyword>
<dbReference type="CDD" id="cd00082">
    <property type="entry name" value="HisKA"/>
    <property type="match status" value="1"/>
</dbReference>
<dbReference type="Pfam" id="PF02518">
    <property type="entry name" value="HATPase_c"/>
    <property type="match status" value="1"/>
</dbReference>
<dbReference type="SUPFAM" id="SSF55874">
    <property type="entry name" value="ATPase domain of HSP90 chaperone/DNA topoisomerase II/histidine kinase"/>
    <property type="match status" value="1"/>
</dbReference>
<comment type="catalytic activity">
    <reaction evidence="1">
        <text>ATP + protein L-histidine = ADP + protein N-phospho-L-histidine.</text>
        <dbReference type="EC" id="2.7.13.3"/>
    </reaction>
</comment>
<dbReference type="PANTHER" id="PTHR45436:SF5">
    <property type="entry name" value="SENSOR HISTIDINE KINASE TRCS"/>
    <property type="match status" value="1"/>
</dbReference>
<dbReference type="EC" id="2.7.13.3" evidence="2"/>
<evidence type="ECO:0000256" key="5">
    <source>
        <dbReference type="ARBA" id="ARBA00022692"/>
    </source>
</evidence>
<dbReference type="PROSITE" id="PS50109">
    <property type="entry name" value="HIS_KIN"/>
    <property type="match status" value="1"/>
</dbReference>
<dbReference type="Gene3D" id="1.10.287.130">
    <property type="match status" value="1"/>
</dbReference>
<dbReference type="InterPro" id="IPR003594">
    <property type="entry name" value="HATPase_dom"/>
</dbReference>
<proteinExistence type="predicted"/>
<dbReference type="SUPFAM" id="SSF49344">
    <property type="entry name" value="CBD9-like"/>
    <property type="match status" value="1"/>
</dbReference>
<comment type="caution">
    <text evidence="10">The sequence shown here is derived from an EMBL/GenBank/DDBJ whole genome shotgun (WGS) entry which is preliminary data.</text>
</comment>
<keyword evidence="10" id="KW-0067">ATP-binding</keyword>
<dbReference type="GO" id="GO:0005524">
    <property type="term" value="F:ATP binding"/>
    <property type="evidence" value="ECO:0007669"/>
    <property type="project" value="UniProtKB-KW"/>
</dbReference>
<protein>
    <recommendedName>
        <fullName evidence="2">histidine kinase</fullName>
        <ecNumber evidence="2">2.7.13.3</ecNumber>
    </recommendedName>
</protein>
<dbReference type="InterPro" id="IPR036097">
    <property type="entry name" value="HisK_dim/P_sf"/>
</dbReference>
<dbReference type="Pfam" id="PF00512">
    <property type="entry name" value="HisKA"/>
    <property type="match status" value="1"/>
</dbReference>
<organism evidence="10 11">
    <name type="scientific">Gilvimarinus algae</name>
    <dbReference type="NCBI Taxonomy" id="3058037"/>
    <lineage>
        <taxon>Bacteria</taxon>
        <taxon>Pseudomonadati</taxon>
        <taxon>Pseudomonadota</taxon>
        <taxon>Gammaproteobacteria</taxon>
        <taxon>Cellvibrionales</taxon>
        <taxon>Cellvibrionaceae</taxon>
        <taxon>Gilvimarinus</taxon>
    </lineage>
</organism>
<dbReference type="InterPro" id="IPR005467">
    <property type="entry name" value="His_kinase_dom"/>
</dbReference>
<keyword evidence="6" id="KW-0418">Kinase</keyword>
<feature type="transmembrane region" description="Helical" evidence="8">
    <location>
        <begin position="396"/>
        <end position="417"/>
    </location>
</feature>
<dbReference type="Gene3D" id="2.60.40.1190">
    <property type="match status" value="1"/>
</dbReference>
<keyword evidence="4" id="KW-0808">Transferase</keyword>
<name>A0ABT8TD85_9GAMM</name>
<sequence>MKLRRQLALVSLVALILPWAALQSLQVFDALLRESQVASLTATARAVAARLGADADLLERSELAAQPAAAENRELYAHPLPAPPILDGAGDEWRTFGAEPLSFSDGDTLSMAFLAGFAADKLYLFISVTDPERRFHNPASGQLASGDHLLIHSERPGLGGRYYVIRTELPGTIEAVYRDLSGAEHPDYRIQGSWRESKGGYQLELRMPAEFAKGHFAVSAVSKGADDLAHVGTIGELATLAGGEDPGVLPSAEGRLVSLSEALNEALTIFTAEDTRLSLIDRHGWLRAQTGELTPEAPRSGATTALGYLLPRPHHPQWQNANTGHWDPKDVGPSSAGEASERWFSDRGDNIAAVAVPVYVGWPDAGAVESQRAGSVVIEKRLAPWRMLDNQAALELLTFTLGGGLLLLALLIGYASWLSLRIRKLSRAAELAASERQAPDKALASWPRYRLEDEVAELSEHYRQLLEQVRAHTHYLKTLTGKLSHELRTPLAVVRSSLDNLLAAPASESGRYAERAREGCERLSALVSAMTEASRVEASIASADIEEVDLKQLINDIRAAYADAYPSHSFIARIESPGSGRYRARVSPELLVQMLDKLVDNAVSYSPVDKPITLGLNRSSAGDELPYFQLSVANEGPPLPEQLEGQLFNSLTSARETSSGQLHLGLGLYIVDLIARFHGGAAGARNESGAGVLFWVDLPDKPREIRATKPT</sequence>
<keyword evidence="3" id="KW-0597">Phosphoprotein</keyword>